<feature type="region of interest" description="Disordered" evidence="1">
    <location>
        <begin position="103"/>
        <end position="141"/>
    </location>
</feature>
<dbReference type="WBParaSite" id="Pan_g13982.t1">
    <property type="protein sequence ID" value="Pan_g13982.t1"/>
    <property type="gene ID" value="Pan_g13982"/>
</dbReference>
<evidence type="ECO:0000313" key="2">
    <source>
        <dbReference type="Proteomes" id="UP000492821"/>
    </source>
</evidence>
<dbReference type="SUPFAM" id="SSF47676">
    <property type="entry name" value="Conserved domain common to transcription factors TFIIS, elongin A, CRSP70"/>
    <property type="match status" value="1"/>
</dbReference>
<organism evidence="2 3">
    <name type="scientific">Panagrellus redivivus</name>
    <name type="common">Microworm</name>
    <dbReference type="NCBI Taxonomy" id="6233"/>
    <lineage>
        <taxon>Eukaryota</taxon>
        <taxon>Metazoa</taxon>
        <taxon>Ecdysozoa</taxon>
        <taxon>Nematoda</taxon>
        <taxon>Chromadorea</taxon>
        <taxon>Rhabditida</taxon>
        <taxon>Tylenchina</taxon>
        <taxon>Panagrolaimomorpha</taxon>
        <taxon>Panagrolaimoidea</taxon>
        <taxon>Panagrolaimidae</taxon>
        <taxon>Panagrellus</taxon>
    </lineage>
</organism>
<name>A0A7E4UYF6_PANRE</name>
<feature type="compositionally biased region" description="Basic and acidic residues" evidence="1">
    <location>
        <begin position="132"/>
        <end position="141"/>
    </location>
</feature>
<protein>
    <submittedName>
        <fullName evidence="3">TFIIS N-terminal domain-containing protein</fullName>
    </submittedName>
</protein>
<evidence type="ECO:0000313" key="3">
    <source>
        <dbReference type="WBParaSite" id="Pan_g13982.t1"/>
    </source>
</evidence>
<dbReference type="Gene3D" id="1.20.930.10">
    <property type="entry name" value="Conserved domain common to transcription factors TFIIS, elongin A, CRSP70"/>
    <property type="match status" value="1"/>
</dbReference>
<reference evidence="3" key="2">
    <citation type="submission" date="2020-10" db="UniProtKB">
        <authorList>
            <consortium name="WormBaseParasite"/>
        </authorList>
    </citation>
    <scope>IDENTIFICATION</scope>
</reference>
<dbReference type="InterPro" id="IPR035441">
    <property type="entry name" value="TFIIS/LEDGF_dom_sf"/>
</dbReference>
<evidence type="ECO:0000256" key="1">
    <source>
        <dbReference type="SAM" id="MobiDB-lite"/>
    </source>
</evidence>
<sequence length="141" mass="15154">MSSNLFELKEIQKYMDQLKHERKIGHALRKLHCQTPSAAVLVETGVEKVVHDLLGHSEHGLVARLLLGKWKAAASEAAKSRKRPANAMAAPLLLRVKQEPISFDAPPAAKKPKTSAPAAAPLTTSAPVPEETDGRDAKSPG</sequence>
<dbReference type="Proteomes" id="UP000492821">
    <property type="component" value="Unassembled WGS sequence"/>
</dbReference>
<accession>A0A7E4UYF6</accession>
<proteinExistence type="predicted"/>
<feature type="compositionally biased region" description="Low complexity" evidence="1">
    <location>
        <begin position="114"/>
        <end position="127"/>
    </location>
</feature>
<keyword evidence="2" id="KW-1185">Reference proteome</keyword>
<reference evidence="2" key="1">
    <citation type="journal article" date="2013" name="Genetics">
        <title>The draft genome and transcriptome of Panagrellus redivivus are shaped by the harsh demands of a free-living lifestyle.</title>
        <authorList>
            <person name="Srinivasan J."/>
            <person name="Dillman A.R."/>
            <person name="Macchietto M.G."/>
            <person name="Heikkinen L."/>
            <person name="Lakso M."/>
            <person name="Fracchia K.M."/>
            <person name="Antoshechkin I."/>
            <person name="Mortazavi A."/>
            <person name="Wong G."/>
            <person name="Sternberg P.W."/>
        </authorList>
    </citation>
    <scope>NUCLEOTIDE SEQUENCE [LARGE SCALE GENOMIC DNA]</scope>
    <source>
        <strain evidence="2">MT8872</strain>
    </source>
</reference>
<dbReference type="AlphaFoldDB" id="A0A7E4UYF6"/>